<dbReference type="SUPFAM" id="SSF53098">
    <property type="entry name" value="Ribonuclease H-like"/>
    <property type="match status" value="1"/>
</dbReference>
<dbReference type="EC" id="3.1.11.2" evidence="3"/>
<feature type="domain" description="Exonuclease" evidence="10">
    <location>
        <begin position="46"/>
        <end position="241"/>
    </location>
</feature>
<dbReference type="AlphaFoldDB" id="A0A8D2J9H5"/>
<dbReference type="GO" id="GO:0046872">
    <property type="term" value="F:metal ion binding"/>
    <property type="evidence" value="ECO:0007669"/>
    <property type="project" value="UniProtKB-KW"/>
</dbReference>
<protein>
    <recommendedName>
        <fullName evidence="3">exodeoxyribonuclease III</fullName>
        <ecNumber evidence="3">3.1.11.2</ecNumber>
    </recommendedName>
</protein>
<dbReference type="Ensembl" id="ENSVKKT00000008617.1">
    <property type="protein sequence ID" value="ENSVKKP00000008401.1"/>
    <property type="gene ID" value="ENSVKKG00000005979.1"/>
</dbReference>
<keyword evidence="8" id="KW-0460">Magnesium</keyword>
<dbReference type="GO" id="GO:0005737">
    <property type="term" value="C:cytoplasm"/>
    <property type="evidence" value="ECO:0007669"/>
    <property type="project" value="TreeGrafter"/>
</dbReference>
<evidence type="ECO:0000313" key="11">
    <source>
        <dbReference type="Ensembl" id="ENSVKKP00000008401.1"/>
    </source>
</evidence>
<keyword evidence="12" id="KW-1185">Reference proteome</keyword>
<dbReference type="SMART" id="SM00479">
    <property type="entry name" value="EXOIII"/>
    <property type="match status" value="1"/>
</dbReference>
<comment type="cofactor">
    <cofactor evidence="2">
        <name>Mg(2+)</name>
        <dbReference type="ChEBI" id="CHEBI:18420"/>
    </cofactor>
</comment>
<dbReference type="InterPro" id="IPR036397">
    <property type="entry name" value="RNaseH_sf"/>
</dbReference>
<dbReference type="PANTHER" id="PTHR13058">
    <property type="entry name" value="THREE PRIME REPAIR EXONUCLEASE 1, 2"/>
    <property type="match status" value="1"/>
</dbReference>
<evidence type="ECO:0000256" key="8">
    <source>
        <dbReference type="ARBA" id="ARBA00022842"/>
    </source>
</evidence>
<dbReference type="PANTHER" id="PTHR13058:SF24">
    <property type="entry name" value="THREE PRIME REPAIR EXONUCLEASE 2"/>
    <property type="match status" value="1"/>
</dbReference>
<name>A0A8D2J9H5_VARKO</name>
<keyword evidence="4" id="KW-0540">Nuclease</keyword>
<dbReference type="InterPro" id="IPR040393">
    <property type="entry name" value="TREX1/2"/>
</dbReference>
<dbReference type="CDD" id="cd06136">
    <property type="entry name" value="TREX1_2"/>
    <property type="match status" value="1"/>
</dbReference>
<accession>A0A8D2J9H5</accession>
<evidence type="ECO:0000256" key="4">
    <source>
        <dbReference type="ARBA" id="ARBA00022722"/>
    </source>
</evidence>
<keyword evidence="6" id="KW-0378">Hydrolase</keyword>
<proteinExistence type="inferred from homology"/>
<keyword evidence="7" id="KW-0269">Exonuclease</keyword>
<dbReference type="Pfam" id="PF00929">
    <property type="entry name" value="RNase_T"/>
    <property type="match status" value="1"/>
</dbReference>
<dbReference type="GO" id="GO:0006308">
    <property type="term" value="P:DNA catabolic process"/>
    <property type="evidence" value="ECO:0007669"/>
    <property type="project" value="TreeGrafter"/>
</dbReference>
<evidence type="ECO:0000256" key="7">
    <source>
        <dbReference type="ARBA" id="ARBA00022839"/>
    </source>
</evidence>
<evidence type="ECO:0000256" key="6">
    <source>
        <dbReference type="ARBA" id="ARBA00022801"/>
    </source>
</evidence>
<evidence type="ECO:0000313" key="12">
    <source>
        <dbReference type="Proteomes" id="UP000694545"/>
    </source>
</evidence>
<sequence length="264" mass="29178">DAKTPENAVDSIPTHTLGACSYTSMYKILTCFPSVSAMASLQMYQTFVFLDIETTGLPQDSPRMAELCMFAVNCRSLQRSSLDRLLTPQQQLPRIIDKLTLCMDPQKPFTLQAELITGLSKQGLEENHKPQVNKAMAEAVKGFLDRQAGPVCLVAHNGNGFDFPILRAELKQVGADLPASIGCLDTLPALRELVKSGSRSYRLGDLYRSFYHQDPVAAHSAEGDVITLLLVFLAKAPELMLWASIHASSWGEIQPMYFPRTNSR</sequence>
<keyword evidence="5" id="KW-0479">Metal-binding</keyword>
<dbReference type="InterPro" id="IPR012337">
    <property type="entry name" value="RNaseH-like_sf"/>
</dbReference>
<evidence type="ECO:0000256" key="3">
    <source>
        <dbReference type="ARBA" id="ARBA00012115"/>
    </source>
</evidence>
<dbReference type="Proteomes" id="UP000694545">
    <property type="component" value="Unplaced"/>
</dbReference>
<organism evidence="11 12">
    <name type="scientific">Varanus komodoensis</name>
    <name type="common">Komodo dragon</name>
    <dbReference type="NCBI Taxonomy" id="61221"/>
    <lineage>
        <taxon>Eukaryota</taxon>
        <taxon>Metazoa</taxon>
        <taxon>Chordata</taxon>
        <taxon>Craniata</taxon>
        <taxon>Vertebrata</taxon>
        <taxon>Euteleostomi</taxon>
        <taxon>Lepidosauria</taxon>
        <taxon>Squamata</taxon>
        <taxon>Bifurcata</taxon>
        <taxon>Unidentata</taxon>
        <taxon>Episquamata</taxon>
        <taxon>Toxicofera</taxon>
        <taxon>Anguimorpha</taxon>
        <taxon>Paleoanguimorpha</taxon>
        <taxon>Varanoidea</taxon>
        <taxon>Varanidae</taxon>
        <taxon>Varanus</taxon>
    </lineage>
</organism>
<comment type="similarity">
    <text evidence="9">Belongs to the exonuclease superfamily. TREX family.</text>
</comment>
<dbReference type="Gene3D" id="3.30.420.10">
    <property type="entry name" value="Ribonuclease H-like superfamily/Ribonuclease H"/>
    <property type="match status" value="1"/>
</dbReference>
<evidence type="ECO:0000256" key="1">
    <source>
        <dbReference type="ARBA" id="ARBA00000493"/>
    </source>
</evidence>
<evidence type="ECO:0000256" key="9">
    <source>
        <dbReference type="ARBA" id="ARBA00025769"/>
    </source>
</evidence>
<reference evidence="11" key="2">
    <citation type="submission" date="2025-09" db="UniProtKB">
        <authorList>
            <consortium name="Ensembl"/>
        </authorList>
    </citation>
    <scope>IDENTIFICATION</scope>
</reference>
<dbReference type="InterPro" id="IPR013520">
    <property type="entry name" value="Ribonucl_H"/>
</dbReference>
<evidence type="ECO:0000256" key="2">
    <source>
        <dbReference type="ARBA" id="ARBA00001946"/>
    </source>
</evidence>
<comment type="catalytic activity">
    <reaction evidence="1">
        <text>Exonucleolytic cleavage in the 3'- to 5'-direction to yield nucleoside 5'-phosphates.</text>
        <dbReference type="EC" id="3.1.11.2"/>
    </reaction>
</comment>
<evidence type="ECO:0000259" key="10">
    <source>
        <dbReference type="SMART" id="SM00479"/>
    </source>
</evidence>
<dbReference type="GO" id="GO:0003676">
    <property type="term" value="F:nucleic acid binding"/>
    <property type="evidence" value="ECO:0007669"/>
    <property type="project" value="InterPro"/>
</dbReference>
<dbReference type="GO" id="GO:0008311">
    <property type="term" value="F:double-stranded DNA 3'-5' DNA exonuclease activity"/>
    <property type="evidence" value="ECO:0007669"/>
    <property type="project" value="UniProtKB-EC"/>
</dbReference>
<dbReference type="OMA" id="WAHVEPM"/>
<evidence type="ECO:0000256" key="5">
    <source>
        <dbReference type="ARBA" id="ARBA00022723"/>
    </source>
</evidence>
<reference evidence="11" key="1">
    <citation type="submission" date="2025-08" db="UniProtKB">
        <authorList>
            <consortium name="Ensembl"/>
        </authorList>
    </citation>
    <scope>IDENTIFICATION</scope>
</reference>